<organism evidence="3 4">
    <name type="scientific">Aphanomyces euteiches</name>
    <dbReference type="NCBI Taxonomy" id="100861"/>
    <lineage>
        <taxon>Eukaryota</taxon>
        <taxon>Sar</taxon>
        <taxon>Stramenopiles</taxon>
        <taxon>Oomycota</taxon>
        <taxon>Saprolegniomycetes</taxon>
        <taxon>Saprolegniales</taxon>
        <taxon>Verrucalvaceae</taxon>
        <taxon>Aphanomyces</taxon>
    </lineage>
</organism>
<dbReference type="PANTHER" id="PTHR24305">
    <property type="entry name" value="CYTOCHROME P450"/>
    <property type="match status" value="1"/>
</dbReference>
<keyword evidence="2" id="KW-1133">Transmembrane helix</keyword>
<dbReference type="GO" id="GO:0016705">
    <property type="term" value="F:oxidoreductase activity, acting on paired donors, with incorporation or reduction of molecular oxygen"/>
    <property type="evidence" value="ECO:0007669"/>
    <property type="project" value="InterPro"/>
</dbReference>
<evidence type="ECO:0000256" key="1">
    <source>
        <dbReference type="ARBA" id="ARBA00010617"/>
    </source>
</evidence>
<dbReference type="SUPFAM" id="SSF48264">
    <property type="entry name" value="Cytochrome P450"/>
    <property type="match status" value="1"/>
</dbReference>
<evidence type="ECO:0000313" key="4">
    <source>
        <dbReference type="Proteomes" id="UP000481153"/>
    </source>
</evidence>
<proteinExistence type="inferred from homology"/>
<dbReference type="InterPro" id="IPR050121">
    <property type="entry name" value="Cytochrome_P450_monoxygenase"/>
</dbReference>
<accession>A0A6G0X161</accession>
<evidence type="ECO:0000313" key="3">
    <source>
        <dbReference type="EMBL" id="KAF0733508.1"/>
    </source>
</evidence>
<dbReference type="PANTHER" id="PTHR24305:SF166">
    <property type="entry name" value="CYTOCHROME P450 12A4, MITOCHONDRIAL-RELATED"/>
    <property type="match status" value="1"/>
</dbReference>
<sequence>MLTNDASLGTNNSTFEVAAATTSVLLGALLLRFVWSSRRFSHLPQPPPSSFLFGHAFDALGSVANWKTSGNYPEPFLSWIQKYGGAIYYRTIFNHNVLLSYPVALQHVLVSNAANFPREDVSRSFFRDIVLGDGLFSAEGKQHDQYRKLLNPLFTTSKIKTFIKTFHRQTQIYCQNILEPACNNLEPVNFANVSHPWCLLISLAIVFTRLTLSIVGLTVLGFNFDENPSAIEAYEQSMIQMSPLMMVGSYVIPGFTSFPLPTLLKRRKAQYTLKKILMQIIQDKLAASSSDHPKHLLDMILTNSSTEEAVSRTVTFMLAGHDTISNTLSFVFGMLVLHPDVVAAVRAEYSRVALKHGSLTTWEAVSELQYTYAVIQETLRLNAVAIAILARTSVADDHIPMVDGSTVFIPKGTIMQVNFGAVNRNPTYW</sequence>
<dbReference type="Proteomes" id="UP000481153">
    <property type="component" value="Unassembled WGS sequence"/>
</dbReference>
<protein>
    <recommendedName>
        <fullName evidence="5">Cytochrome P450</fullName>
    </recommendedName>
</protein>
<dbReference type="InterPro" id="IPR001128">
    <property type="entry name" value="Cyt_P450"/>
</dbReference>
<keyword evidence="2" id="KW-0812">Transmembrane</keyword>
<evidence type="ECO:0008006" key="5">
    <source>
        <dbReference type="Google" id="ProtNLM"/>
    </source>
</evidence>
<feature type="transmembrane region" description="Helical" evidence="2">
    <location>
        <begin position="17"/>
        <end position="35"/>
    </location>
</feature>
<dbReference type="GO" id="GO:0005506">
    <property type="term" value="F:iron ion binding"/>
    <property type="evidence" value="ECO:0007669"/>
    <property type="project" value="InterPro"/>
</dbReference>
<feature type="transmembrane region" description="Helical" evidence="2">
    <location>
        <begin position="197"/>
        <end position="224"/>
    </location>
</feature>
<dbReference type="Gene3D" id="1.10.630.10">
    <property type="entry name" value="Cytochrome P450"/>
    <property type="match status" value="1"/>
</dbReference>
<dbReference type="GO" id="GO:0004497">
    <property type="term" value="F:monooxygenase activity"/>
    <property type="evidence" value="ECO:0007669"/>
    <property type="project" value="InterPro"/>
</dbReference>
<gene>
    <name evidence="3" type="ORF">Ae201684_009745</name>
</gene>
<keyword evidence="4" id="KW-1185">Reference proteome</keyword>
<name>A0A6G0X161_9STRA</name>
<reference evidence="3 4" key="1">
    <citation type="submission" date="2019-07" db="EMBL/GenBank/DDBJ databases">
        <title>Genomics analysis of Aphanomyces spp. identifies a new class of oomycete effector associated with host adaptation.</title>
        <authorList>
            <person name="Gaulin E."/>
        </authorList>
    </citation>
    <scope>NUCLEOTIDE SEQUENCE [LARGE SCALE GENOMIC DNA]</scope>
    <source>
        <strain evidence="3 4">ATCC 201684</strain>
    </source>
</reference>
<feature type="transmembrane region" description="Helical" evidence="2">
    <location>
        <begin position="244"/>
        <end position="264"/>
    </location>
</feature>
<dbReference type="VEuPathDB" id="FungiDB:AeMF1_017073"/>
<dbReference type="AlphaFoldDB" id="A0A6G0X161"/>
<dbReference type="InterPro" id="IPR036396">
    <property type="entry name" value="Cyt_P450_sf"/>
</dbReference>
<dbReference type="Pfam" id="PF00067">
    <property type="entry name" value="p450"/>
    <property type="match status" value="1"/>
</dbReference>
<dbReference type="EMBL" id="VJMJ01000122">
    <property type="protein sequence ID" value="KAF0733508.1"/>
    <property type="molecule type" value="Genomic_DNA"/>
</dbReference>
<comment type="caution">
    <text evidence="3">The sequence shown here is derived from an EMBL/GenBank/DDBJ whole genome shotgun (WGS) entry which is preliminary data.</text>
</comment>
<keyword evidence="2" id="KW-0472">Membrane</keyword>
<comment type="similarity">
    <text evidence="1">Belongs to the cytochrome P450 family.</text>
</comment>
<evidence type="ECO:0000256" key="2">
    <source>
        <dbReference type="SAM" id="Phobius"/>
    </source>
</evidence>
<dbReference type="GO" id="GO:0020037">
    <property type="term" value="F:heme binding"/>
    <property type="evidence" value="ECO:0007669"/>
    <property type="project" value="InterPro"/>
</dbReference>